<dbReference type="Gene3D" id="1.10.238.10">
    <property type="entry name" value="EF-hand"/>
    <property type="match status" value="1"/>
</dbReference>
<dbReference type="Proteomes" id="UP000054804">
    <property type="component" value="Unassembled WGS sequence"/>
</dbReference>
<sequence>MAAGIAQKADQWFNLADVNGNGYIESVDLQQLAERVLTYLGYTKESPKWRRLHEAYAKAWEIMYELIDTDKDNKISRSEFQSYMERHAKPSTADGLLRPITDAEFAAADTNDDGYLSPDEFAELLRAFGLSTRDARIGAQAIDTDSDGRISPEEYFVASRDLYSDASVDAASSRVFGQLRS</sequence>
<evidence type="ECO:0000256" key="1">
    <source>
        <dbReference type="ARBA" id="ARBA00022723"/>
    </source>
</evidence>
<feature type="domain" description="EF-hand" evidence="3">
    <location>
        <begin position="55"/>
        <end position="90"/>
    </location>
</feature>
<dbReference type="OrthoDB" id="7356823at2"/>
<accession>A0A0W7WV87</accession>
<evidence type="ECO:0000313" key="4">
    <source>
        <dbReference type="EMBL" id="KUF14460.1"/>
    </source>
</evidence>
<protein>
    <recommendedName>
        <fullName evidence="3">EF-hand domain-containing protein</fullName>
    </recommendedName>
</protein>
<dbReference type="PROSITE" id="PS00018">
    <property type="entry name" value="EF_HAND_1"/>
    <property type="match status" value="4"/>
</dbReference>
<evidence type="ECO:0000256" key="2">
    <source>
        <dbReference type="ARBA" id="ARBA00022737"/>
    </source>
</evidence>
<dbReference type="InterPro" id="IPR039647">
    <property type="entry name" value="EF_hand_pair_protein_CML-like"/>
</dbReference>
<dbReference type="Pfam" id="PF13499">
    <property type="entry name" value="EF-hand_7"/>
    <property type="match status" value="2"/>
</dbReference>
<feature type="domain" description="EF-hand" evidence="3">
    <location>
        <begin position="4"/>
        <end position="39"/>
    </location>
</feature>
<dbReference type="STRING" id="1765722.AT728_31850"/>
<dbReference type="EMBL" id="LOCL01000059">
    <property type="protein sequence ID" value="KUF14460.1"/>
    <property type="molecule type" value="Genomic_DNA"/>
</dbReference>
<dbReference type="AlphaFoldDB" id="A0A0W7WV87"/>
<dbReference type="PROSITE" id="PS50222">
    <property type="entry name" value="EF_HAND_2"/>
    <property type="match status" value="3"/>
</dbReference>
<comment type="caution">
    <text evidence="4">The sequence shown here is derived from an EMBL/GenBank/DDBJ whole genome shotgun (WGS) entry which is preliminary data.</text>
</comment>
<organism evidence="4 5">
    <name type="scientific">Streptomyces silvensis</name>
    <dbReference type="NCBI Taxonomy" id="1765722"/>
    <lineage>
        <taxon>Bacteria</taxon>
        <taxon>Bacillati</taxon>
        <taxon>Actinomycetota</taxon>
        <taxon>Actinomycetes</taxon>
        <taxon>Kitasatosporales</taxon>
        <taxon>Streptomycetaceae</taxon>
        <taxon>Streptomyces</taxon>
    </lineage>
</organism>
<dbReference type="InterPro" id="IPR011992">
    <property type="entry name" value="EF-hand-dom_pair"/>
</dbReference>
<evidence type="ECO:0000313" key="5">
    <source>
        <dbReference type="Proteomes" id="UP000054804"/>
    </source>
</evidence>
<keyword evidence="2" id="KW-0677">Repeat</keyword>
<dbReference type="PANTHER" id="PTHR10891">
    <property type="entry name" value="EF-HAND CALCIUM-BINDING DOMAIN CONTAINING PROTEIN"/>
    <property type="match status" value="1"/>
</dbReference>
<reference evidence="4 5" key="1">
    <citation type="submission" date="2015-12" db="EMBL/GenBank/DDBJ databases">
        <title>Draft genome sequence of Streptomyces silvensis ATCC 53525, a producer of novel hormone antagonists.</title>
        <authorList>
            <person name="Johnston C.W."/>
            <person name="Li Y."/>
            <person name="Magarvey N.A."/>
        </authorList>
    </citation>
    <scope>NUCLEOTIDE SEQUENCE [LARGE SCALE GENOMIC DNA]</scope>
    <source>
        <strain evidence="4 5">ATCC 53525</strain>
    </source>
</reference>
<name>A0A0W7WV87_9ACTN</name>
<dbReference type="SMART" id="SM00054">
    <property type="entry name" value="EFh"/>
    <property type="match status" value="4"/>
</dbReference>
<dbReference type="InterPro" id="IPR002048">
    <property type="entry name" value="EF_hand_dom"/>
</dbReference>
<dbReference type="CDD" id="cd00051">
    <property type="entry name" value="EFh"/>
    <property type="match status" value="2"/>
</dbReference>
<keyword evidence="1" id="KW-0479">Metal-binding</keyword>
<keyword evidence="5" id="KW-1185">Reference proteome</keyword>
<gene>
    <name evidence="4" type="ORF">AT728_31850</name>
</gene>
<evidence type="ECO:0000259" key="3">
    <source>
        <dbReference type="PROSITE" id="PS50222"/>
    </source>
</evidence>
<dbReference type="SUPFAM" id="SSF47473">
    <property type="entry name" value="EF-hand"/>
    <property type="match status" value="1"/>
</dbReference>
<proteinExistence type="predicted"/>
<feature type="domain" description="EF-hand" evidence="3">
    <location>
        <begin position="105"/>
        <end position="131"/>
    </location>
</feature>
<dbReference type="RefSeq" id="WP_058851265.1">
    <property type="nucleotide sequence ID" value="NZ_LOCL01000059.1"/>
</dbReference>
<dbReference type="GO" id="GO:0005509">
    <property type="term" value="F:calcium ion binding"/>
    <property type="evidence" value="ECO:0007669"/>
    <property type="project" value="InterPro"/>
</dbReference>
<dbReference type="InterPro" id="IPR018247">
    <property type="entry name" value="EF_Hand_1_Ca_BS"/>
</dbReference>